<evidence type="ECO:0000259" key="1">
    <source>
        <dbReference type="PROSITE" id="PS51733"/>
    </source>
</evidence>
<proteinExistence type="predicted"/>
<dbReference type="Gene3D" id="3.30.930.10">
    <property type="entry name" value="Bira Bifunctional Protein, Domain 2"/>
    <property type="match status" value="1"/>
</dbReference>
<dbReference type="SUPFAM" id="SSF55681">
    <property type="entry name" value="Class II aaRS and biotin synthetases"/>
    <property type="match status" value="1"/>
</dbReference>
<dbReference type="AlphaFoldDB" id="A0A0U1KY39"/>
<dbReference type="GO" id="GO:0009249">
    <property type="term" value="P:protein lipoylation"/>
    <property type="evidence" value="ECO:0007669"/>
    <property type="project" value="UniProtKB-ARBA"/>
</dbReference>
<dbReference type="Proteomes" id="UP000049855">
    <property type="component" value="Unassembled WGS sequence"/>
</dbReference>
<dbReference type="InterPro" id="IPR045864">
    <property type="entry name" value="aa-tRNA-synth_II/BPL/LPL"/>
</dbReference>
<dbReference type="GO" id="GO:0016874">
    <property type="term" value="F:ligase activity"/>
    <property type="evidence" value="ECO:0007669"/>
    <property type="project" value="UniProtKB-KW"/>
</dbReference>
<dbReference type="EMBL" id="CTRP01000010">
    <property type="protein sequence ID" value="CQR72286.1"/>
    <property type="molecule type" value="Genomic_DNA"/>
</dbReference>
<dbReference type="InterPro" id="IPR004143">
    <property type="entry name" value="BPL_LPL_catalytic"/>
</dbReference>
<dbReference type="GO" id="GO:0140096">
    <property type="term" value="F:catalytic activity, acting on a protein"/>
    <property type="evidence" value="ECO:0007669"/>
    <property type="project" value="UniProtKB-ARBA"/>
</dbReference>
<dbReference type="Pfam" id="PF21948">
    <property type="entry name" value="LplA-B_cat"/>
    <property type="match status" value="1"/>
</dbReference>
<evidence type="ECO:0000313" key="2">
    <source>
        <dbReference type="EMBL" id="CQR72286.1"/>
    </source>
</evidence>
<feature type="domain" description="BPL/LPL catalytic" evidence="1">
    <location>
        <begin position="30"/>
        <end position="244"/>
    </location>
</feature>
<keyword evidence="3" id="KW-1185">Reference proteome</keyword>
<dbReference type="GO" id="GO:0016740">
    <property type="term" value="F:transferase activity"/>
    <property type="evidence" value="ECO:0007669"/>
    <property type="project" value="UniProtKB-ARBA"/>
</dbReference>
<reference evidence="3" key="1">
    <citation type="submission" date="2015-03" db="EMBL/GenBank/DDBJ databases">
        <authorList>
            <person name="Nijsse Bart"/>
        </authorList>
    </citation>
    <scope>NUCLEOTIDE SEQUENCE [LARGE SCALE GENOMIC DNA]</scope>
</reference>
<accession>A0A0U1KY39</accession>
<keyword evidence="2" id="KW-0436">Ligase</keyword>
<dbReference type="RefSeq" id="WP_021167011.1">
    <property type="nucleotide sequence ID" value="NZ_CTRP01000010.1"/>
</dbReference>
<dbReference type="InterPro" id="IPR050664">
    <property type="entry name" value="Octanoyltrans_LipM/LipL"/>
</dbReference>
<evidence type="ECO:0000313" key="3">
    <source>
        <dbReference type="Proteomes" id="UP000049855"/>
    </source>
</evidence>
<dbReference type="PANTHER" id="PTHR43679">
    <property type="entry name" value="OCTANOYLTRANSFERASE LIPM-RELATED"/>
    <property type="match status" value="1"/>
</dbReference>
<organism evidence="2 3">
    <name type="scientific">Sporomusa ovata</name>
    <dbReference type="NCBI Taxonomy" id="2378"/>
    <lineage>
        <taxon>Bacteria</taxon>
        <taxon>Bacillati</taxon>
        <taxon>Bacillota</taxon>
        <taxon>Negativicutes</taxon>
        <taxon>Selenomonadales</taxon>
        <taxon>Sporomusaceae</taxon>
        <taxon>Sporomusa</taxon>
    </lineage>
</organism>
<dbReference type="CDD" id="cd16443">
    <property type="entry name" value="LplA"/>
    <property type="match status" value="1"/>
</dbReference>
<sequence length="274" mass="30200">MKWRVVNTGIDHAANNMAIDEAILRAHISDEAPPTIRFYGWKPAAMSIGYFQKATDEINIEKCRIAGIDVVRRLTGGRAVLHDAELTYSVVVRENYPQIPSTITASYCYFSKGLLAGLNKLGIDANMSIPRAAYGQTRRRHASAACFDAPSHYEITAQGRKLAGSSQVRKEGVILQHGSLLLAFDPVKIASLLNLPSLERQNMVAEMLSKRAVSIKEIVDKEITWESACQVMTEAFGAALGIELEPGQLSEKEQAIASELTDTKYSCDSWNLLR</sequence>
<dbReference type="PANTHER" id="PTHR43679:SF2">
    <property type="entry name" value="OCTANOYL-[GCVH]:PROTEIN N-OCTANOYLTRANSFERASE"/>
    <property type="match status" value="1"/>
</dbReference>
<gene>
    <name evidence="2" type="ORF">SpAn4DRAFT_2746</name>
</gene>
<name>A0A0U1KY39_9FIRM</name>
<dbReference type="PROSITE" id="PS51733">
    <property type="entry name" value="BPL_LPL_CATALYTIC"/>
    <property type="match status" value="1"/>
</dbReference>
<protein>
    <submittedName>
        <fullName evidence="2">Lipoate-protein ligase A</fullName>
    </submittedName>
</protein>